<feature type="domain" description="CobQ/CobB/MinD/ParA nucleotide binding" evidence="1">
    <location>
        <begin position="20"/>
        <end position="242"/>
    </location>
</feature>
<dbReference type="GO" id="GO:0005829">
    <property type="term" value="C:cytosol"/>
    <property type="evidence" value="ECO:0007669"/>
    <property type="project" value="TreeGrafter"/>
</dbReference>
<dbReference type="PANTHER" id="PTHR43384">
    <property type="entry name" value="SEPTUM SITE-DETERMINING PROTEIN MIND HOMOLOG, CHLOROPLASTIC-RELATED"/>
    <property type="match status" value="1"/>
</dbReference>
<dbReference type="InterPro" id="IPR002586">
    <property type="entry name" value="CobQ/CobB/MinD/ParA_Nub-bd_dom"/>
</dbReference>
<dbReference type="InterPro" id="IPR014433">
    <property type="entry name" value="CooC"/>
</dbReference>
<proteinExistence type="predicted"/>
<dbReference type="GO" id="GO:0051782">
    <property type="term" value="P:negative regulation of cell division"/>
    <property type="evidence" value="ECO:0007669"/>
    <property type="project" value="TreeGrafter"/>
</dbReference>
<evidence type="ECO:0000313" key="3">
    <source>
        <dbReference type="Proteomes" id="UP000650524"/>
    </source>
</evidence>
<evidence type="ECO:0000259" key="1">
    <source>
        <dbReference type="Pfam" id="PF01656"/>
    </source>
</evidence>
<dbReference type="SUPFAM" id="SSF52540">
    <property type="entry name" value="P-loop containing nucleoside triphosphate hydrolases"/>
    <property type="match status" value="1"/>
</dbReference>
<dbReference type="Gene3D" id="3.40.50.300">
    <property type="entry name" value="P-loop containing nucleotide triphosphate hydrolases"/>
    <property type="match status" value="1"/>
</dbReference>
<comment type="caution">
    <text evidence="2">The sequence shown here is derived from an EMBL/GenBank/DDBJ whole genome shotgun (WGS) entry which is preliminary data.</text>
</comment>
<reference evidence="2 3" key="1">
    <citation type="submission" date="2020-08" db="EMBL/GenBank/DDBJ databases">
        <title>Bridging the membrane lipid divide: bacteria of the FCB group superphylum have the potential to synthesize archaeal ether lipids.</title>
        <authorList>
            <person name="Villanueva L."/>
            <person name="Von Meijenfeldt F.A.B."/>
            <person name="Westbye A.B."/>
            <person name="Yadav S."/>
            <person name="Hopmans E.C."/>
            <person name="Dutilh B.E."/>
            <person name="Sinninghe Damste J.S."/>
        </authorList>
    </citation>
    <scope>NUCLEOTIDE SEQUENCE [LARGE SCALE GENOMIC DNA]</scope>
    <source>
        <strain evidence="2">NIOZ-UU27</strain>
    </source>
</reference>
<dbReference type="GO" id="GO:0005524">
    <property type="term" value="F:ATP binding"/>
    <property type="evidence" value="ECO:0007669"/>
    <property type="project" value="TreeGrafter"/>
</dbReference>
<dbReference type="InterPro" id="IPR050625">
    <property type="entry name" value="ParA/MinD_ATPase"/>
</dbReference>
<sequence>MGDLEKDNDFFPKCDFRLAVTGKGGVGKTVIAAMVGRHLREKGMRVLLVDGDPAMGLAYLFGTDTGKTIGGYCDQLRKNPKAKRELESGRVKDILVQEALIHLDDGTGMLIMGKDEGTGCFCGINNVLKYGIGAIARDYDAMVIDCEAGLEQMKRRVLHSINVLLVISDMTARGVKTARQVAEIIAHGDADMILPEKTGLVINRYKENRSFLDRAKEQTGLDLLTAVPEDEYVFEMDMSGRTIAELPADAASYVSVTDMLKQSGILKTGNAL</sequence>
<dbReference type="PIRSF" id="PIRSF005647">
    <property type="entry name" value="CooC"/>
    <property type="match status" value="1"/>
</dbReference>
<dbReference type="EMBL" id="JACNJD010000258">
    <property type="protein sequence ID" value="MBC8178140.1"/>
    <property type="molecule type" value="Genomic_DNA"/>
</dbReference>
<dbReference type="InterPro" id="IPR027417">
    <property type="entry name" value="P-loop_NTPase"/>
</dbReference>
<dbReference type="GO" id="GO:0016887">
    <property type="term" value="F:ATP hydrolysis activity"/>
    <property type="evidence" value="ECO:0007669"/>
    <property type="project" value="TreeGrafter"/>
</dbReference>
<protein>
    <submittedName>
        <fullName evidence="2">AAA family ATPase</fullName>
    </submittedName>
</protein>
<dbReference type="GO" id="GO:0009898">
    <property type="term" value="C:cytoplasmic side of plasma membrane"/>
    <property type="evidence" value="ECO:0007669"/>
    <property type="project" value="TreeGrafter"/>
</dbReference>
<organism evidence="2 3">
    <name type="scientific">Candidatus Desulfacyla euxinica</name>
    <dbReference type="NCBI Taxonomy" id="2841693"/>
    <lineage>
        <taxon>Bacteria</taxon>
        <taxon>Deltaproteobacteria</taxon>
        <taxon>Candidatus Desulfacyla</taxon>
    </lineage>
</organism>
<evidence type="ECO:0000313" key="2">
    <source>
        <dbReference type="EMBL" id="MBC8178140.1"/>
    </source>
</evidence>
<dbReference type="AlphaFoldDB" id="A0A8J6N0V4"/>
<dbReference type="Pfam" id="PF01656">
    <property type="entry name" value="CbiA"/>
    <property type="match status" value="1"/>
</dbReference>
<dbReference type="Proteomes" id="UP000650524">
    <property type="component" value="Unassembled WGS sequence"/>
</dbReference>
<gene>
    <name evidence="2" type="ORF">H8E19_12105</name>
</gene>
<accession>A0A8J6N0V4</accession>
<dbReference type="PANTHER" id="PTHR43384:SF7">
    <property type="entry name" value="CARBON-MONOXIDE DEHYDROGENASE ACCESSORY PROTEIN"/>
    <property type="match status" value="1"/>
</dbReference>
<name>A0A8J6N0V4_9DELT</name>